<dbReference type="KEGG" id="ppu:PP_5511"/>
<reference evidence="1 2" key="2">
    <citation type="journal article" date="2016" name="Environ. Microbiol.">
        <title>The revisited genome of Pseudomonas putida KT2440 enlightens its value as a robust metabolic chassis.</title>
        <authorList>
            <person name="Belda E."/>
            <person name="van Heck R.G."/>
            <person name="Lopez-Sanchez M.J."/>
            <person name="Cruveiller S."/>
            <person name="Barbe V."/>
            <person name="Fraser C."/>
            <person name="Klenk H.P."/>
            <person name="Petersen J."/>
            <person name="Morgat A."/>
            <person name="Nikel P.I."/>
            <person name="Vallenet D."/>
            <person name="Rouy Z."/>
            <person name="Sekowska A."/>
            <person name="Martins Dos Santos V.A."/>
            <person name="de Lorenzo V."/>
            <person name="Danchin A."/>
            <person name="Medigue C."/>
        </authorList>
    </citation>
    <scope>NUCLEOTIDE SEQUENCE [LARGE SCALE GENOMIC DNA]</scope>
    <source>
        <strain evidence="2">ATCC 47054 / DSM 6125 / CFBP 8728 / NCIMB 11950 / KT2440</strain>
    </source>
</reference>
<dbReference type="STRING" id="160488.PP_5511"/>
<sequence length="64" mass="7305">MSTESELRPFWLNRYPLTRVMIALPLVPIMILGEALKGLYHGFCDALADTGTLFRELWHTPTPC</sequence>
<accession>A0A140FW66</accession>
<dbReference type="RefSeq" id="WP_049587548.1">
    <property type="nucleotide sequence ID" value="NC_002947.4"/>
</dbReference>
<protein>
    <submittedName>
        <fullName evidence="1">Uncharacterized protein</fullName>
    </submittedName>
</protein>
<name>A0A140FW66_PSEPK</name>
<dbReference type="EMBL" id="AE015451">
    <property type="protein sequence ID" value="AMM02849.1"/>
    <property type="molecule type" value="Genomic_DNA"/>
</dbReference>
<organism evidence="1 2">
    <name type="scientific">Pseudomonas putida (strain ATCC 47054 / DSM 6125 / CFBP 8728 / NCIMB 11950 / KT2440)</name>
    <dbReference type="NCBI Taxonomy" id="160488"/>
    <lineage>
        <taxon>Bacteria</taxon>
        <taxon>Pseudomonadati</taxon>
        <taxon>Pseudomonadota</taxon>
        <taxon>Gammaproteobacteria</taxon>
        <taxon>Pseudomonadales</taxon>
        <taxon>Pseudomonadaceae</taxon>
        <taxon>Pseudomonas</taxon>
    </lineage>
</organism>
<proteinExistence type="predicted"/>
<dbReference type="Proteomes" id="UP000000556">
    <property type="component" value="Chromosome"/>
</dbReference>
<evidence type="ECO:0000313" key="2">
    <source>
        <dbReference type="Proteomes" id="UP000000556"/>
    </source>
</evidence>
<dbReference type="BioCyc" id="PPUT160488:G1G01-2426-MONOMER"/>
<dbReference type="AlphaFoldDB" id="A0A140FW66"/>
<evidence type="ECO:0000313" key="1">
    <source>
        <dbReference type="EMBL" id="AMM02849.1"/>
    </source>
</evidence>
<gene>
    <name evidence="1" type="ordered locus">PP_5511</name>
</gene>
<reference evidence="1 2" key="1">
    <citation type="journal article" date="2002" name="Environ. Microbiol.">
        <title>Complete genome sequence and comparative analysis of the metabolically versatile Pseudomonas putida KT2440.</title>
        <authorList>
            <person name="Nelson K.E."/>
            <person name="Weinel C."/>
            <person name="Paulsen I.T."/>
            <person name="Dodson R.J."/>
            <person name="Hilbert H."/>
            <person name="Martins dos Santos V.A."/>
            <person name="Fouts D.E."/>
            <person name="Gill S.R."/>
            <person name="Pop M."/>
            <person name="Holmes M."/>
            <person name="Brinkac L."/>
            <person name="Beanan M."/>
            <person name="DeBoy R.T."/>
            <person name="Daugherty S."/>
            <person name="Kolonay J."/>
            <person name="Madupu R."/>
            <person name="Nelson W."/>
            <person name="White O."/>
            <person name="Peterson J."/>
            <person name="Khouri H."/>
            <person name="Hance I."/>
            <person name="Chris Lee P."/>
            <person name="Holtzapple E."/>
            <person name="Scanlan D."/>
            <person name="Tran K."/>
            <person name="Moazzez A."/>
            <person name="Utterback T."/>
            <person name="Rizzo M."/>
            <person name="Lee K."/>
            <person name="Kosack D."/>
            <person name="Moestl D."/>
            <person name="Wedler H."/>
            <person name="Lauber J."/>
            <person name="Stjepandic D."/>
            <person name="Hoheisel J."/>
            <person name="Straetz M."/>
            <person name="Heim S."/>
            <person name="Kiewitz C."/>
            <person name="Eisen J.A."/>
            <person name="Timmis K.N."/>
            <person name="Dusterhoft A."/>
            <person name="Tummler B."/>
            <person name="Fraser C.M."/>
        </authorList>
    </citation>
    <scope>NUCLEOTIDE SEQUENCE [LARGE SCALE GENOMIC DNA]</scope>
    <source>
        <strain evidence="2">ATCC 47054 / DSM 6125 / CFBP 8728 / NCIMB 11950 / KT2440</strain>
    </source>
</reference>
<keyword evidence="2" id="KW-1185">Reference proteome</keyword>